<dbReference type="Pfam" id="PF02321">
    <property type="entry name" value="OEP"/>
    <property type="match status" value="1"/>
</dbReference>
<keyword evidence="4" id="KW-1134">Transmembrane beta strand</keyword>
<dbReference type="PANTHER" id="PTHR30026">
    <property type="entry name" value="OUTER MEMBRANE PROTEIN TOLC"/>
    <property type="match status" value="1"/>
</dbReference>
<evidence type="ECO:0000256" key="5">
    <source>
        <dbReference type="ARBA" id="ARBA00022692"/>
    </source>
</evidence>
<gene>
    <name evidence="9" type="ORF">DCO61_06815</name>
    <name evidence="10" type="ORF">LS64_001490</name>
</gene>
<dbReference type="InterPro" id="IPR051906">
    <property type="entry name" value="TolC-like"/>
</dbReference>
<evidence type="ECO:0000313" key="11">
    <source>
        <dbReference type="Proteomes" id="UP000029714"/>
    </source>
</evidence>
<dbReference type="Proteomes" id="UP000477070">
    <property type="component" value="Unassembled WGS sequence"/>
</dbReference>
<keyword evidence="11" id="KW-1185">Reference proteome</keyword>
<protein>
    <submittedName>
        <fullName evidence="10">TolC family protein</fullName>
    </submittedName>
</protein>
<keyword evidence="5" id="KW-0812">Transmembrane</keyword>
<dbReference type="EMBL" id="QBIU01000001">
    <property type="protein sequence ID" value="MWV69714.1"/>
    <property type="molecule type" value="Genomic_DNA"/>
</dbReference>
<dbReference type="PANTHER" id="PTHR30026:SF20">
    <property type="entry name" value="OUTER MEMBRANE PROTEIN TOLC"/>
    <property type="match status" value="1"/>
</dbReference>
<name>A0A347VMZ4_9HELI</name>
<evidence type="ECO:0000313" key="12">
    <source>
        <dbReference type="Proteomes" id="UP000477070"/>
    </source>
</evidence>
<evidence type="ECO:0000256" key="2">
    <source>
        <dbReference type="ARBA" id="ARBA00007613"/>
    </source>
</evidence>
<evidence type="ECO:0000256" key="7">
    <source>
        <dbReference type="ARBA" id="ARBA00023237"/>
    </source>
</evidence>
<dbReference type="OrthoDB" id="5332769at2"/>
<dbReference type="Proteomes" id="UP000029714">
    <property type="component" value="Unassembled WGS sequence"/>
</dbReference>
<dbReference type="EMBL" id="JRMP02000002">
    <property type="protein sequence ID" value="TLD95558.1"/>
    <property type="molecule type" value="Genomic_DNA"/>
</dbReference>
<evidence type="ECO:0000313" key="10">
    <source>
        <dbReference type="EMBL" id="TLD95558.1"/>
    </source>
</evidence>
<dbReference type="SUPFAM" id="SSF56954">
    <property type="entry name" value="Outer membrane efflux proteins (OEP)"/>
    <property type="match status" value="1"/>
</dbReference>
<comment type="similarity">
    <text evidence="2">Belongs to the outer membrane factor (OMF) (TC 1.B.17) family.</text>
</comment>
<evidence type="ECO:0000256" key="6">
    <source>
        <dbReference type="ARBA" id="ARBA00023136"/>
    </source>
</evidence>
<dbReference type="GO" id="GO:0015288">
    <property type="term" value="F:porin activity"/>
    <property type="evidence" value="ECO:0007669"/>
    <property type="project" value="TreeGrafter"/>
</dbReference>
<reference evidence="10 11" key="1">
    <citation type="journal article" date="2014" name="Genome Announc.">
        <title>Draft genome sequences of eight enterohepatic helicobacter species isolated from both laboratory and wild rodents.</title>
        <authorList>
            <person name="Sheh A."/>
            <person name="Shen Z."/>
            <person name="Fox J.G."/>
        </authorList>
    </citation>
    <scope>NUCLEOTIDE SEQUENCE [LARGE SCALE GENOMIC DNA]</scope>
    <source>
        <strain evidence="10 11">MIT 97-6194</strain>
    </source>
</reference>
<evidence type="ECO:0000256" key="4">
    <source>
        <dbReference type="ARBA" id="ARBA00022452"/>
    </source>
</evidence>
<keyword evidence="6" id="KW-0472">Membrane</keyword>
<dbReference type="STRING" id="1548018.LS64_05180"/>
<accession>A0A347VMZ4</accession>
<reference evidence="9 12" key="4">
    <citation type="submission" date="2019-12" db="EMBL/GenBank/DDBJ databases">
        <title>Multi-Generational Helicobacter saguini Isolates.</title>
        <authorList>
            <person name="Mannion A."/>
            <person name="Shen Z."/>
            <person name="Fox J.G."/>
        </authorList>
    </citation>
    <scope>NUCLEOTIDE SEQUENCE [LARGE SCALE GENOMIC DNA]</scope>
    <source>
        <strain evidence="9">16-048</strain>
        <strain evidence="12">16-048 (F4)</strain>
    </source>
</reference>
<keyword evidence="7" id="KW-0998">Cell outer membrane</keyword>
<comment type="subcellular location">
    <subcellularLocation>
        <location evidence="1">Cell outer membrane</location>
    </subcellularLocation>
</comment>
<feature type="region of interest" description="Disordered" evidence="8">
    <location>
        <begin position="22"/>
        <end position="41"/>
    </location>
</feature>
<reference evidence="10 11" key="2">
    <citation type="journal article" date="2016" name="Infect. Immun.">
        <title>Helicobacter saguini, a Novel Helicobacter Isolated from Cotton-Top Tamarins with Ulcerative Colitis, Has Proinflammatory Properties and Induces Typhlocolitis and Dysplasia in Gnotobiotic IL-10-/- Mice.</title>
        <authorList>
            <person name="Shen Z."/>
            <person name="Mannion A."/>
            <person name="Whary M.T."/>
            <person name="Muthupalani S."/>
            <person name="Sheh A."/>
            <person name="Feng Y."/>
            <person name="Gong G."/>
            <person name="Vandamme P."/>
            <person name="Holcombe H.R."/>
            <person name="Paster B.J."/>
            <person name="Fox J.G."/>
        </authorList>
    </citation>
    <scope>NUCLEOTIDE SEQUENCE [LARGE SCALE GENOMIC DNA]</scope>
    <source>
        <strain evidence="10 11">MIT 97-6194</strain>
    </source>
</reference>
<comment type="caution">
    <text evidence="10">The sequence shown here is derived from an EMBL/GenBank/DDBJ whole genome shotgun (WGS) entry which is preliminary data.</text>
</comment>
<dbReference type="InterPro" id="IPR003423">
    <property type="entry name" value="OMP_efflux"/>
</dbReference>
<dbReference type="AlphaFoldDB" id="A0A347VMZ4"/>
<reference evidence="10" key="3">
    <citation type="submission" date="2018-04" db="EMBL/GenBank/DDBJ databases">
        <authorList>
            <person name="Sheh A."/>
            <person name="Shen Z."/>
            <person name="Mannion A.J."/>
            <person name="Fox J.G."/>
        </authorList>
    </citation>
    <scope>NUCLEOTIDE SEQUENCE</scope>
    <source>
        <strain evidence="10">MIT 97-6194</strain>
    </source>
</reference>
<evidence type="ECO:0000313" key="9">
    <source>
        <dbReference type="EMBL" id="MWV69714.1"/>
    </source>
</evidence>
<dbReference type="GO" id="GO:0015562">
    <property type="term" value="F:efflux transmembrane transporter activity"/>
    <property type="evidence" value="ECO:0007669"/>
    <property type="project" value="InterPro"/>
</dbReference>
<evidence type="ECO:0000256" key="8">
    <source>
        <dbReference type="SAM" id="MobiDB-lite"/>
    </source>
</evidence>
<proteinExistence type="inferred from homology"/>
<dbReference type="Gene3D" id="1.20.1600.10">
    <property type="entry name" value="Outer membrane efflux proteins (OEP)"/>
    <property type="match status" value="1"/>
</dbReference>
<keyword evidence="3" id="KW-0813">Transport</keyword>
<feature type="compositionally biased region" description="Basic and acidic residues" evidence="8">
    <location>
        <begin position="22"/>
        <end position="40"/>
    </location>
</feature>
<evidence type="ECO:0000256" key="3">
    <source>
        <dbReference type="ARBA" id="ARBA00022448"/>
    </source>
</evidence>
<dbReference type="GO" id="GO:0009279">
    <property type="term" value="C:cell outer membrane"/>
    <property type="evidence" value="ECO:0007669"/>
    <property type="project" value="UniProtKB-SubCell"/>
</dbReference>
<dbReference type="GO" id="GO:1990281">
    <property type="term" value="C:efflux pump complex"/>
    <property type="evidence" value="ECO:0007669"/>
    <property type="project" value="TreeGrafter"/>
</dbReference>
<sequence>MKKVIFFIMLIFLQLFSQTHNHSQDSNKTDSTKNTKENPSHTHSLKAFYNLKALENNEKIKQLNYEIQAIESRAKAAKKWDNPRLNFGYNNAEITQPFNLNANDMQNIFIGIEQSFDLNGKRKILANTLQKEAQIKLLELKNLKNQYIFSLISNAININKNKEILNATNNAIHNVNVVLESLKSSNYNPLQLQKLNILKAKLQMKQNEINNILKSAHISISETSFESVENIDIKDILSHSLNEIDYEKVLDSILKNNYEIKAEILRESISNDLISSAKSQFLPDLNIGFTYMYRTNRSDMFGLNFSLPLAIFGTESAKVAESKSQNLIAKSLVLETQNRVKHNVYSLFNDYKTLSENLSLINKVLLPSNEQIINLYSHHATSQANLFQEFYNALNDKVEAEILRLEILAKMNIIYWNLLSLSGE</sequence>
<evidence type="ECO:0000256" key="1">
    <source>
        <dbReference type="ARBA" id="ARBA00004442"/>
    </source>
</evidence>
<dbReference type="RefSeq" id="WP_034571328.1">
    <property type="nucleotide sequence ID" value="NZ_JRMP02000002.1"/>
</dbReference>
<organism evidence="10 11">
    <name type="scientific">Helicobacter saguini</name>
    <dbReference type="NCBI Taxonomy" id="1548018"/>
    <lineage>
        <taxon>Bacteria</taxon>
        <taxon>Pseudomonadati</taxon>
        <taxon>Campylobacterota</taxon>
        <taxon>Epsilonproteobacteria</taxon>
        <taxon>Campylobacterales</taxon>
        <taxon>Helicobacteraceae</taxon>
        <taxon>Helicobacter</taxon>
    </lineage>
</organism>